<comment type="caution">
    <text evidence="2">The sequence shown here is derived from an EMBL/GenBank/DDBJ whole genome shotgun (WGS) entry which is preliminary data.</text>
</comment>
<dbReference type="InterPro" id="IPR001810">
    <property type="entry name" value="F-box_dom"/>
</dbReference>
<evidence type="ECO:0000313" key="2">
    <source>
        <dbReference type="EMBL" id="KAK2986237.1"/>
    </source>
</evidence>
<dbReference type="Proteomes" id="UP001187471">
    <property type="component" value="Unassembled WGS sequence"/>
</dbReference>
<dbReference type="EMBL" id="JAVXUO010001074">
    <property type="protein sequence ID" value="KAK2986237.1"/>
    <property type="molecule type" value="Genomic_DNA"/>
</dbReference>
<gene>
    <name evidence="2" type="ORF">RJ640_027332</name>
</gene>
<evidence type="ECO:0000313" key="3">
    <source>
        <dbReference type="Proteomes" id="UP001187471"/>
    </source>
</evidence>
<dbReference type="PANTHER" id="PTHR31215">
    <property type="entry name" value="OS05G0510400 PROTEIN-RELATED"/>
    <property type="match status" value="1"/>
</dbReference>
<evidence type="ECO:0000259" key="1">
    <source>
        <dbReference type="Pfam" id="PF12937"/>
    </source>
</evidence>
<protein>
    <recommendedName>
        <fullName evidence="1">F-box domain-containing protein</fullName>
    </recommendedName>
</protein>
<sequence length="83" mass="9289">MDHLTHLPPPLIIEILSRLDDSADLARCRVVSRTLDGLSCEVRSVHLQCSFDRYARSRSPEARPAITPSWASRTRGKKCVAVC</sequence>
<reference evidence="2" key="1">
    <citation type="submission" date="2022-12" db="EMBL/GenBank/DDBJ databases">
        <title>Draft genome assemblies for two species of Escallonia (Escalloniales).</title>
        <authorList>
            <person name="Chanderbali A."/>
            <person name="Dervinis C."/>
            <person name="Anghel I."/>
            <person name="Soltis D."/>
            <person name="Soltis P."/>
            <person name="Zapata F."/>
        </authorList>
    </citation>
    <scope>NUCLEOTIDE SEQUENCE</scope>
    <source>
        <strain evidence="2">UCBG92.1500</strain>
        <tissue evidence="2">Leaf</tissue>
    </source>
</reference>
<dbReference type="Gene3D" id="1.20.1280.50">
    <property type="match status" value="1"/>
</dbReference>
<feature type="domain" description="F-box" evidence="1">
    <location>
        <begin position="5"/>
        <end position="38"/>
    </location>
</feature>
<proteinExistence type="predicted"/>
<dbReference type="SUPFAM" id="SSF81383">
    <property type="entry name" value="F-box domain"/>
    <property type="match status" value="1"/>
</dbReference>
<accession>A0AA88USN4</accession>
<dbReference type="Pfam" id="PF12937">
    <property type="entry name" value="F-box-like"/>
    <property type="match status" value="1"/>
</dbReference>
<dbReference type="AlphaFoldDB" id="A0AA88USN4"/>
<dbReference type="InterPro" id="IPR044809">
    <property type="entry name" value="AUF1-like"/>
</dbReference>
<organism evidence="2 3">
    <name type="scientific">Escallonia rubra</name>
    <dbReference type="NCBI Taxonomy" id="112253"/>
    <lineage>
        <taxon>Eukaryota</taxon>
        <taxon>Viridiplantae</taxon>
        <taxon>Streptophyta</taxon>
        <taxon>Embryophyta</taxon>
        <taxon>Tracheophyta</taxon>
        <taxon>Spermatophyta</taxon>
        <taxon>Magnoliopsida</taxon>
        <taxon>eudicotyledons</taxon>
        <taxon>Gunneridae</taxon>
        <taxon>Pentapetalae</taxon>
        <taxon>asterids</taxon>
        <taxon>campanulids</taxon>
        <taxon>Escalloniales</taxon>
        <taxon>Escalloniaceae</taxon>
        <taxon>Escallonia</taxon>
    </lineage>
</organism>
<name>A0AA88USN4_9ASTE</name>
<keyword evidence="3" id="KW-1185">Reference proteome</keyword>
<dbReference type="InterPro" id="IPR036047">
    <property type="entry name" value="F-box-like_dom_sf"/>
</dbReference>